<dbReference type="Proteomes" id="UP000324800">
    <property type="component" value="Unassembled WGS sequence"/>
</dbReference>
<comment type="caution">
    <text evidence="1">The sequence shown here is derived from an EMBL/GenBank/DDBJ whole genome shotgun (WGS) entry which is preliminary data.</text>
</comment>
<evidence type="ECO:0000313" key="2">
    <source>
        <dbReference type="Proteomes" id="UP000324800"/>
    </source>
</evidence>
<protein>
    <submittedName>
        <fullName evidence="1">Uncharacterized protein</fullName>
    </submittedName>
</protein>
<accession>A0A5J4W315</accession>
<sequence>MYAVIKVVSHNVNIQKMLNAPNVIGKGRFDSHTLSGLTSLKYMAKQPRLEDIETVEDVINTKLTDKITNILAEYTNKFGDNVVLISGIPAETEKDELDSFINKFDSNHYTYFNNANGKELRQALTVI</sequence>
<organism evidence="1 2">
    <name type="scientific">Streblomastix strix</name>
    <dbReference type="NCBI Taxonomy" id="222440"/>
    <lineage>
        <taxon>Eukaryota</taxon>
        <taxon>Metamonada</taxon>
        <taxon>Preaxostyla</taxon>
        <taxon>Oxymonadida</taxon>
        <taxon>Streblomastigidae</taxon>
        <taxon>Streblomastix</taxon>
    </lineage>
</organism>
<evidence type="ECO:0000313" key="1">
    <source>
        <dbReference type="EMBL" id="KAA6389090.1"/>
    </source>
</evidence>
<gene>
    <name evidence="1" type="ORF">EZS28_015382</name>
</gene>
<proteinExistence type="predicted"/>
<dbReference type="AlphaFoldDB" id="A0A5J4W315"/>
<name>A0A5J4W315_9EUKA</name>
<reference evidence="1 2" key="1">
    <citation type="submission" date="2019-03" db="EMBL/GenBank/DDBJ databases">
        <title>Single cell metagenomics reveals metabolic interactions within the superorganism composed of flagellate Streblomastix strix and complex community of Bacteroidetes bacteria on its surface.</title>
        <authorList>
            <person name="Treitli S.C."/>
            <person name="Kolisko M."/>
            <person name="Husnik F."/>
            <person name="Keeling P."/>
            <person name="Hampl V."/>
        </authorList>
    </citation>
    <scope>NUCLEOTIDE SEQUENCE [LARGE SCALE GENOMIC DNA]</scope>
    <source>
        <strain evidence="1">ST1C</strain>
    </source>
</reference>
<dbReference type="EMBL" id="SNRW01003717">
    <property type="protein sequence ID" value="KAA6389090.1"/>
    <property type="molecule type" value="Genomic_DNA"/>
</dbReference>